<dbReference type="Gene3D" id="3.40.1690.10">
    <property type="entry name" value="secretion proteins EscU"/>
    <property type="match status" value="1"/>
</dbReference>
<evidence type="ECO:0000256" key="11">
    <source>
        <dbReference type="ARBA" id="ARBA00023225"/>
    </source>
</evidence>
<feature type="transmembrane region" description="Helical" evidence="13">
    <location>
        <begin position="40"/>
        <end position="66"/>
    </location>
</feature>
<evidence type="ECO:0000256" key="3">
    <source>
        <dbReference type="ARBA" id="ARBA00021622"/>
    </source>
</evidence>
<keyword evidence="7 13" id="KW-1005">Bacterial flagellum biogenesis</keyword>
<protein>
    <recommendedName>
        <fullName evidence="3 13">Flagellar biosynthetic protein FlhB</fullName>
    </recommendedName>
</protein>
<evidence type="ECO:0000256" key="10">
    <source>
        <dbReference type="ARBA" id="ARBA00023136"/>
    </source>
</evidence>
<keyword evidence="15" id="KW-0282">Flagellum</keyword>
<keyword evidence="6 13" id="KW-0812">Transmembrane</keyword>
<dbReference type="SUPFAM" id="SSF160544">
    <property type="entry name" value="EscU C-terminal domain-like"/>
    <property type="match status" value="1"/>
</dbReference>
<dbReference type="Gene3D" id="6.10.250.2080">
    <property type="match status" value="1"/>
</dbReference>
<evidence type="ECO:0000256" key="9">
    <source>
        <dbReference type="ARBA" id="ARBA00022989"/>
    </source>
</evidence>
<dbReference type="NCBIfam" id="TIGR00328">
    <property type="entry name" value="flhB"/>
    <property type="match status" value="1"/>
</dbReference>
<evidence type="ECO:0000256" key="13">
    <source>
        <dbReference type="RuleBase" id="RU364091"/>
    </source>
</evidence>
<dbReference type="RefSeq" id="WP_338529199.1">
    <property type="nucleotide sequence ID" value="NZ_CP030941.1"/>
</dbReference>
<accession>A0ABY5MJ47</accession>
<proteinExistence type="inferred from homology"/>
<reference evidence="15 16" key="1">
    <citation type="submission" date="2018-07" db="EMBL/GenBank/DDBJ databases">
        <title>Genome sequence of Nitratireductor thuwali#1536.</title>
        <authorList>
            <person name="Michoud G."/>
            <person name="Merlino G."/>
            <person name="Sefrji F.O."/>
            <person name="Daffonchio D."/>
        </authorList>
    </citation>
    <scope>NUCLEOTIDE SEQUENCE [LARGE SCALE GENOMIC DNA]</scope>
    <source>
        <strain evidence="16">Nit1536</strain>
    </source>
</reference>
<name>A0ABY5MJ47_9HYPH</name>
<gene>
    <name evidence="13 15" type="primary">flhB</name>
    <name evidence="15" type="ORF">NTH_01244</name>
</gene>
<keyword evidence="11 13" id="KW-1006">Bacterial flagellum protein export</keyword>
<evidence type="ECO:0000313" key="16">
    <source>
        <dbReference type="Proteomes" id="UP001342418"/>
    </source>
</evidence>
<evidence type="ECO:0000256" key="14">
    <source>
        <dbReference type="SAM" id="MobiDB-lite"/>
    </source>
</evidence>
<organism evidence="15 16">
    <name type="scientific">Nitratireductor thuwali</name>
    <dbReference type="NCBI Taxonomy" id="2267699"/>
    <lineage>
        <taxon>Bacteria</taxon>
        <taxon>Pseudomonadati</taxon>
        <taxon>Pseudomonadota</taxon>
        <taxon>Alphaproteobacteria</taxon>
        <taxon>Hyphomicrobiales</taxon>
        <taxon>Phyllobacteriaceae</taxon>
        <taxon>Nitratireductor</taxon>
    </lineage>
</organism>
<evidence type="ECO:0000256" key="1">
    <source>
        <dbReference type="ARBA" id="ARBA00004651"/>
    </source>
</evidence>
<dbReference type="InterPro" id="IPR006135">
    <property type="entry name" value="T3SS_substrate_exporter"/>
</dbReference>
<keyword evidence="15" id="KW-0966">Cell projection</keyword>
<evidence type="ECO:0000256" key="12">
    <source>
        <dbReference type="ARBA" id="ARBA00025078"/>
    </source>
</evidence>
<evidence type="ECO:0000256" key="5">
    <source>
        <dbReference type="ARBA" id="ARBA00022475"/>
    </source>
</evidence>
<comment type="caution">
    <text evidence="13">Lacks conserved residue(s) required for the propagation of feature annotation.</text>
</comment>
<keyword evidence="15" id="KW-0969">Cilium</keyword>
<keyword evidence="8 13" id="KW-0653">Protein transport</keyword>
<evidence type="ECO:0000256" key="7">
    <source>
        <dbReference type="ARBA" id="ARBA00022795"/>
    </source>
</evidence>
<keyword evidence="16" id="KW-1185">Reference proteome</keyword>
<dbReference type="PANTHER" id="PTHR30531">
    <property type="entry name" value="FLAGELLAR BIOSYNTHETIC PROTEIN FLHB"/>
    <property type="match status" value="1"/>
</dbReference>
<keyword evidence="10 13" id="KW-0472">Membrane</keyword>
<comment type="subcellular location">
    <subcellularLocation>
        <location evidence="1">Cell membrane</location>
        <topology evidence="1">Multi-pass membrane protein</topology>
    </subcellularLocation>
</comment>
<feature type="transmembrane region" description="Helical" evidence="13">
    <location>
        <begin position="86"/>
        <end position="112"/>
    </location>
</feature>
<comment type="function">
    <text evidence="12 13">Required for formation of the rod structure in the basal body of the flagellar apparatus. Together with FliI and FliH, may constitute the export apparatus of flagellin.</text>
</comment>
<dbReference type="Proteomes" id="UP001342418">
    <property type="component" value="Chromosome"/>
</dbReference>
<evidence type="ECO:0000256" key="6">
    <source>
        <dbReference type="ARBA" id="ARBA00022692"/>
    </source>
</evidence>
<dbReference type="InterPro" id="IPR006136">
    <property type="entry name" value="FlhB"/>
</dbReference>
<evidence type="ECO:0000313" key="15">
    <source>
        <dbReference type="EMBL" id="UUP16797.1"/>
    </source>
</evidence>
<feature type="region of interest" description="Disordered" evidence="14">
    <location>
        <begin position="1"/>
        <end position="20"/>
    </location>
</feature>
<dbReference type="Pfam" id="PF01312">
    <property type="entry name" value="Bac_export_2"/>
    <property type="match status" value="1"/>
</dbReference>
<sequence>MTEKPDKESKTEEATEKKIRDSVDKGQLPFSKEAPALASFLAILVFAIFFAQDSAVRLAGFLAIFLERADGWSLETQSDAIALYRIVFLEISKVVGTLMVLLIAAGISASVLQNVPRFVLDRVQPKMSRISLKEGWTRLFGAKGMVEFAKSLGKMLIAGAFVIFTLQEAQTRMLAGMVTHPFAFTDTIRDIFIQIVTAITLVMVVIAVADILWSRFNWRQDLRMTRQEVKDEQKQTDGDPLVKARMRSVARDRARHRMMSAVPQATLVIANPTHFAIAMRYNRDKDAAPVVVAKGQDLIALRIREIAQANGIPVFEEPALARSMYKQVSVDSIIPSQFYKAVAELVRRVYQAGQKPRPNTNSMLEAT</sequence>
<dbReference type="EMBL" id="CP030941">
    <property type="protein sequence ID" value="UUP16797.1"/>
    <property type="molecule type" value="Genomic_DNA"/>
</dbReference>
<evidence type="ECO:0000256" key="8">
    <source>
        <dbReference type="ARBA" id="ARBA00022927"/>
    </source>
</evidence>
<keyword evidence="9 13" id="KW-1133">Transmembrane helix</keyword>
<feature type="transmembrane region" description="Helical" evidence="13">
    <location>
        <begin position="191"/>
        <end position="213"/>
    </location>
</feature>
<evidence type="ECO:0000256" key="4">
    <source>
        <dbReference type="ARBA" id="ARBA00022448"/>
    </source>
</evidence>
<evidence type="ECO:0000256" key="2">
    <source>
        <dbReference type="ARBA" id="ARBA00010690"/>
    </source>
</evidence>
<keyword evidence="4 13" id="KW-0813">Transport</keyword>
<dbReference type="InterPro" id="IPR029025">
    <property type="entry name" value="T3SS_substrate_exporter_C"/>
</dbReference>
<comment type="similarity">
    <text evidence="2 13">Belongs to the type III secretion exporter family.</text>
</comment>
<dbReference type="PRINTS" id="PR00950">
    <property type="entry name" value="TYPE3IMSPROT"/>
</dbReference>
<dbReference type="PANTHER" id="PTHR30531:SF12">
    <property type="entry name" value="FLAGELLAR BIOSYNTHETIC PROTEIN FLHB"/>
    <property type="match status" value="1"/>
</dbReference>
<keyword evidence="5 13" id="KW-1003">Cell membrane</keyword>